<evidence type="ECO:0000313" key="14">
    <source>
        <dbReference type="Proteomes" id="UP000622317"/>
    </source>
</evidence>
<evidence type="ECO:0000256" key="11">
    <source>
        <dbReference type="ARBA" id="ARBA00023444"/>
    </source>
</evidence>
<comment type="pathway">
    <text evidence="11">Porphyrin-containing compound metabolism.</text>
</comment>
<protein>
    <submittedName>
        <fullName evidence="13">COX15/CtaA family protein</fullName>
    </submittedName>
</protein>
<feature type="transmembrane region" description="Helical" evidence="12">
    <location>
        <begin position="182"/>
        <end position="203"/>
    </location>
</feature>
<feature type="transmembrane region" description="Helical" evidence="12">
    <location>
        <begin position="301"/>
        <end position="319"/>
    </location>
</feature>
<evidence type="ECO:0000256" key="3">
    <source>
        <dbReference type="ARBA" id="ARBA00022692"/>
    </source>
</evidence>
<comment type="subcellular location">
    <subcellularLocation>
        <location evidence="1">Membrane</location>
        <topology evidence="1">Multi-pass membrane protein</topology>
    </subcellularLocation>
</comment>
<dbReference type="EMBL" id="JACYFG010000035">
    <property type="protein sequence ID" value="MBD5780213.1"/>
    <property type="molecule type" value="Genomic_DNA"/>
</dbReference>
<sequence length="349" mass="37586">MPAKALSHTENRYLPALFWLSFGALVWITFLLYAGGFTTTIRAGMAFLDWPLSNGSINPEGWLQDKDMAAEHSHRLLGMVMGLLSIGLCILAHASKAAPSVRKMGNWLVVLVIVQGLLGGLRVKLDALNLNIDHNLYAQSFAVAHATLAQLFLCLLVAFVISNSRSWIERNAGFPYAPDASVATFGYVACGTIVLQLIVGAIMRHAHAGLAITTFPLTPHGTLVPPVFDFAIGIHFAHRVGAVVVTIAVIAFCIKVWKDAASRRAMGRSAAGLVALLLIQVLLGALVIWKVRNEHVTTLHMLNGAFTLALCWSMTYRSLKPKFNANSAAANQRDALEGKPSAIGQTAEA</sequence>
<keyword evidence="6" id="KW-0560">Oxidoreductase</keyword>
<evidence type="ECO:0000256" key="8">
    <source>
        <dbReference type="ARBA" id="ARBA00023133"/>
    </source>
</evidence>
<evidence type="ECO:0000256" key="9">
    <source>
        <dbReference type="ARBA" id="ARBA00023136"/>
    </source>
</evidence>
<name>A0A927FB55_9BACT</name>
<organism evidence="13 14">
    <name type="scientific">Pelagicoccus enzymogenes</name>
    <dbReference type="NCBI Taxonomy" id="2773457"/>
    <lineage>
        <taxon>Bacteria</taxon>
        <taxon>Pseudomonadati</taxon>
        <taxon>Verrucomicrobiota</taxon>
        <taxon>Opitutia</taxon>
        <taxon>Puniceicoccales</taxon>
        <taxon>Pelagicoccaceae</taxon>
        <taxon>Pelagicoccus</taxon>
    </lineage>
</organism>
<dbReference type="PANTHER" id="PTHR35457:SF1">
    <property type="entry name" value="HEME A SYNTHASE"/>
    <property type="match status" value="1"/>
</dbReference>
<keyword evidence="4" id="KW-0479">Metal-binding</keyword>
<feature type="transmembrane region" description="Helical" evidence="12">
    <location>
        <begin position="137"/>
        <end position="161"/>
    </location>
</feature>
<feature type="transmembrane region" description="Helical" evidence="12">
    <location>
        <begin position="236"/>
        <end position="257"/>
    </location>
</feature>
<dbReference type="InterPro" id="IPR050450">
    <property type="entry name" value="COX15/CtaA_HemeA_synthase"/>
</dbReference>
<comment type="caution">
    <text evidence="13">The sequence shown here is derived from an EMBL/GenBank/DDBJ whole genome shotgun (WGS) entry which is preliminary data.</text>
</comment>
<dbReference type="Pfam" id="PF02628">
    <property type="entry name" value="COX15-CtaA"/>
    <property type="match status" value="1"/>
</dbReference>
<evidence type="ECO:0000256" key="7">
    <source>
        <dbReference type="ARBA" id="ARBA00023004"/>
    </source>
</evidence>
<dbReference type="InterPro" id="IPR003780">
    <property type="entry name" value="COX15/CtaA_fam"/>
</dbReference>
<dbReference type="AlphaFoldDB" id="A0A927FB55"/>
<evidence type="ECO:0000256" key="4">
    <source>
        <dbReference type="ARBA" id="ARBA00022723"/>
    </source>
</evidence>
<keyword evidence="8" id="KW-0350">Heme biosynthesis</keyword>
<evidence type="ECO:0000256" key="12">
    <source>
        <dbReference type="SAM" id="Phobius"/>
    </source>
</evidence>
<dbReference type="RefSeq" id="WP_191617325.1">
    <property type="nucleotide sequence ID" value="NZ_JACYFG010000035.1"/>
</dbReference>
<keyword evidence="3 12" id="KW-0812">Transmembrane</keyword>
<dbReference type="PANTHER" id="PTHR35457">
    <property type="entry name" value="HEME A SYNTHASE"/>
    <property type="match status" value="1"/>
</dbReference>
<feature type="transmembrane region" description="Helical" evidence="12">
    <location>
        <begin position="76"/>
        <end position="94"/>
    </location>
</feature>
<evidence type="ECO:0000256" key="2">
    <source>
        <dbReference type="ARBA" id="ARBA00022475"/>
    </source>
</evidence>
<dbReference type="GO" id="GO:0006784">
    <property type="term" value="P:heme A biosynthetic process"/>
    <property type="evidence" value="ECO:0007669"/>
    <property type="project" value="InterPro"/>
</dbReference>
<feature type="transmembrane region" description="Helical" evidence="12">
    <location>
        <begin position="269"/>
        <end position="289"/>
    </location>
</feature>
<keyword evidence="14" id="KW-1185">Reference proteome</keyword>
<accession>A0A927FB55</accession>
<keyword evidence="10" id="KW-1015">Disulfide bond</keyword>
<dbReference type="GO" id="GO:0046872">
    <property type="term" value="F:metal ion binding"/>
    <property type="evidence" value="ECO:0007669"/>
    <property type="project" value="UniProtKB-KW"/>
</dbReference>
<dbReference type="GO" id="GO:0016491">
    <property type="term" value="F:oxidoreductase activity"/>
    <property type="evidence" value="ECO:0007669"/>
    <property type="project" value="UniProtKB-KW"/>
</dbReference>
<evidence type="ECO:0000313" key="13">
    <source>
        <dbReference type="EMBL" id="MBD5780213.1"/>
    </source>
</evidence>
<reference evidence="13" key="1">
    <citation type="submission" date="2020-09" db="EMBL/GenBank/DDBJ databases">
        <title>Pelagicoccus enzymogenes sp. nov. with an EPS production, isolated from marine sediment.</title>
        <authorList>
            <person name="Feng X."/>
        </authorList>
    </citation>
    <scope>NUCLEOTIDE SEQUENCE</scope>
    <source>
        <strain evidence="13">NFK12</strain>
    </source>
</reference>
<evidence type="ECO:0000256" key="6">
    <source>
        <dbReference type="ARBA" id="ARBA00023002"/>
    </source>
</evidence>
<evidence type="ECO:0000256" key="10">
    <source>
        <dbReference type="ARBA" id="ARBA00023157"/>
    </source>
</evidence>
<keyword evidence="9 12" id="KW-0472">Membrane</keyword>
<gene>
    <name evidence="13" type="ORF">IEN85_11985</name>
</gene>
<keyword evidence="2" id="KW-1003">Cell membrane</keyword>
<feature type="transmembrane region" description="Helical" evidence="12">
    <location>
        <begin position="106"/>
        <end position="125"/>
    </location>
</feature>
<evidence type="ECO:0000256" key="5">
    <source>
        <dbReference type="ARBA" id="ARBA00022989"/>
    </source>
</evidence>
<dbReference type="Proteomes" id="UP000622317">
    <property type="component" value="Unassembled WGS sequence"/>
</dbReference>
<evidence type="ECO:0000256" key="1">
    <source>
        <dbReference type="ARBA" id="ARBA00004141"/>
    </source>
</evidence>
<feature type="transmembrane region" description="Helical" evidence="12">
    <location>
        <begin position="12"/>
        <end position="35"/>
    </location>
</feature>
<dbReference type="GO" id="GO:0016020">
    <property type="term" value="C:membrane"/>
    <property type="evidence" value="ECO:0007669"/>
    <property type="project" value="UniProtKB-SubCell"/>
</dbReference>
<keyword evidence="5 12" id="KW-1133">Transmembrane helix</keyword>
<proteinExistence type="predicted"/>
<keyword evidence="7" id="KW-0408">Iron</keyword>